<name>A0A6G1JBL2_9PLEO</name>
<dbReference type="Pfam" id="PF09084">
    <property type="entry name" value="NMT1"/>
    <property type="match status" value="1"/>
</dbReference>
<proteinExistence type="predicted"/>
<feature type="domain" description="SsuA/THI5-like" evidence="2">
    <location>
        <begin position="60"/>
        <end position="236"/>
    </location>
</feature>
<dbReference type="AlphaFoldDB" id="A0A6G1JBL2"/>
<dbReference type="Proteomes" id="UP000799291">
    <property type="component" value="Unassembled WGS sequence"/>
</dbReference>
<evidence type="ECO:0000259" key="2">
    <source>
        <dbReference type="Pfam" id="PF09084"/>
    </source>
</evidence>
<dbReference type="PANTHER" id="PTHR30024:SF42">
    <property type="entry name" value="ALIPHATIC SULFONATES-BINDING PROTEIN-RELATED"/>
    <property type="match status" value="1"/>
</dbReference>
<dbReference type="PANTHER" id="PTHR30024">
    <property type="entry name" value="ALIPHATIC SULFONATES-BINDING PROTEIN-RELATED"/>
    <property type="match status" value="1"/>
</dbReference>
<protein>
    <submittedName>
        <fullName evidence="3">Periplasmic binding protein-like II</fullName>
    </submittedName>
</protein>
<feature type="signal peptide" evidence="1">
    <location>
        <begin position="1"/>
        <end position="15"/>
    </location>
</feature>
<organism evidence="3 4">
    <name type="scientific">Lentithecium fluviatile CBS 122367</name>
    <dbReference type="NCBI Taxonomy" id="1168545"/>
    <lineage>
        <taxon>Eukaryota</taxon>
        <taxon>Fungi</taxon>
        <taxon>Dikarya</taxon>
        <taxon>Ascomycota</taxon>
        <taxon>Pezizomycotina</taxon>
        <taxon>Dothideomycetes</taxon>
        <taxon>Pleosporomycetidae</taxon>
        <taxon>Pleosporales</taxon>
        <taxon>Massarineae</taxon>
        <taxon>Lentitheciaceae</taxon>
        <taxon>Lentithecium</taxon>
    </lineage>
</organism>
<feature type="chain" id="PRO_5026048893" evidence="1">
    <location>
        <begin position="16"/>
        <end position="307"/>
    </location>
</feature>
<gene>
    <name evidence="3" type="ORF">K458DRAFT_294738</name>
</gene>
<dbReference type="SUPFAM" id="SSF53850">
    <property type="entry name" value="Periplasmic binding protein-like II"/>
    <property type="match status" value="1"/>
</dbReference>
<dbReference type="Gene3D" id="3.40.190.10">
    <property type="entry name" value="Periplasmic binding protein-like II"/>
    <property type="match status" value="2"/>
</dbReference>
<evidence type="ECO:0000256" key="1">
    <source>
        <dbReference type="SAM" id="SignalP"/>
    </source>
</evidence>
<dbReference type="EMBL" id="MU005574">
    <property type="protein sequence ID" value="KAF2687954.1"/>
    <property type="molecule type" value="Genomic_DNA"/>
</dbReference>
<dbReference type="InterPro" id="IPR015168">
    <property type="entry name" value="SsuA/THI5"/>
</dbReference>
<evidence type="ECO:0000313" key="3">
    <source>
        <dbReference type="EMBL" id="KAF2687954.1"/>
    </source>
</evidence>
<dbReference type="OrthoDB" id="5194099at2759"/>
<reference evidence="3" key="1">
    <citation type="journal article" date="2020" name="Stud. Mycol.">
        <title>101 Dothideomycetes genomes: a test case for predicting lifestyles and emergence of pathogens.</title>
        <authorList>
            <person name="Haridas S."/>
            <person name="Albert R."/>
            <person name="Binder M."/>
            <person name="Bloem J."/>
            <person name="Labutti K."/>
            <person name="Salamov A."/>
            <person name="Andreopoulos B."/>
            <person name="Baker S."/>
            <person name="Barry K."/>
            <person name="Bills G."/>
            <person name="Bluhm B."/>
            <person name="Cannon C."/>
            <person name="Castanera R."/>
            <person name="Culley D."/>
            <person name="Daum C."/>
            <person name="Ezra D."/>
            <person name="Gonzalez J."/>
            <person name="Henrissat B."/>
            <person name="Kuo A."/>
            <person name="Liang C."/>
            <person name="Lipzen A."/>
            <person name="Lutzoni F."/>
            <person name="Magnuson J."/>
            <person name="Mondo S."/>
            <person name="Nolan M."/>
            <person name="Ohm R."/>
            <person name="Pangilinan J."/>
            <person name="Park H.-J."/>
            <person name="Ramirez L."/>
            <person name="Alfaro M."/>
            <person name="Sun H."/>
            <person name="Tritt A."/>
            <person name="Yoshinaga Y."/>
            <person name="Zwiers L.-H."/>
            <person name="Turgeon B."/>
            <person name="Goodwin S."/>
            <person name="Spatafora J."/>
            <person name="Crous P."/>
            <person name="Grigoriev I."/>
        </authorList>
    </citation>
    <scope>NUCLEOTIDE SEQUENCE</scope>
    <source>
        <strain evidence="3">CBS 122367</strain>
    </source>
</reference>
<sequence length="307" mass="33881">MYYLLVALFVPLTLGLKIGTSLQWIEHTPQPYAVRNFYKGSSTATISSGGVANLGSDTSFDLAANAETQGLKQYANHRNIRLIYTICEVPYRIVANKASGIKTLADLKGKKIGTMKGTSAGVFVQRMMASVGIQENQYTIASGNVCMKAPCASDTLPAMLKNKQIDAFGIWEAAVELGAQAIGDSAIIFQNASVYREIYSLYSTTQKLNDPAKRKDIVAFVRALNQTLGVFNEKPESVYDFVAKEVNMDVKVVKDVWKDHWWVGQWGKDVPQLLVEEDAYLAKTDGRAKASQKELETFLDDSVIKEL</sequence>
<keyword evidence="4" id="KW-1185">Reference proteome</keyword>
<accession>A0A6G1JBL2</accession>
<evidence type="ECO:0000313" key="4">
    <source>
        <dbReference type="Proteomes" id="UP000799291"/>
    </source>
</evidence>
<keyword evidence="1" id="KW-0732">Signal</keyword>